<dbReference type="Proteomes" id="UP000238762">
    <property type="component" value="Unassembled WGS sequence"/>
</dbReference>
<dbReference type="Pfam" id="PF16734">
    <property type="entry name" value="Pilin_GH"/>
    <property type="match status" value="1"/>
</dbReference>
<comment type="caution">
    <text evidence="1">The sequence shown here is derived from an EMBL/GenBank/DDBJ whole genome shotgun (WGS) entry which is preliminary data.</text>
</comment>
<dbReference type="EMBL" id="PVWJ01000036">
    <property type="protein sequence ID" value="PSB03267.1"/>
    <property type="molecule type" value="Genomic_DNA"/>
</dbReference>
<name>A0A2T1C548_9CYAN</name>
<proteinExistence type="predicted"/>
<accession>A0A2T1C548</accession>
<protein>
    <submittedName>
        <fullName evidence="1">Uncharacterized protein</fullName>
    </submittedName>
</protein>
<dbReference type="AlphaFoldDB" id="A0A2T1C548"/>
<reference evidence="1 2" key="1">
    <citation type="submission" date="2018-02" db="EMBL/GenBank/DDBJ databases">
        <authorList>
            <person name="Cohen D.B."/>
            <person name="Kent A.D."/>
        </authorList>
    </citation>
    <scope>NUCLEOTIDE SEQUENCE [LARGE SCALE GENOMIC DNA]</scope>
    <source>
        <strain evidence="1 2">CCAP 1448/3</strain>
    </source>
</reference>
<sequence>MYARIPLTIGAIASLICISATPSISQTLEEKLLGTWESELAFERYILVFTSPNNLFILNAAGSKSEYHGLEYRYKINRKAKPTQLDIIIDGIRSTDKLSTILEIDRNGTLKIQLEGVKPNQERPKIFTDNATTFAKISGSTSLPPKAFIYNGKPQPQTARGKESEARLLIDFINRAQIFHRSQTTIFVNNTEYPIKRTRFTNKFDALALGTLSGKSRAQTNNYAYRLFGGKDRAFATATAKVKGLKSYVGATFLYVNVEGKSVMSSIVCETEKPTKIPPKFPKLVGGSDSIKCPLGSQLLK</sequence>
<gene>
    <name evidence="1" type="ORF">C7B64_09220</name>
</gene>
<keyword evidence="2" id="KW-1185">Reference proteome</keyword>
<dbReference type="RefSeq" id="WP_106288354.1">
    <property type="nucleotide sequence ID" value="NZ_CAWNTC010000011.1"/>
</dbReference>
<evidence type="ECO:0000313" key="2">
    <source>
        <dbReference type="Proteomes" id="UP000238762"/>
    </source>
</evidence>
<dbReference type="OrthoDB" id="458583at2"/>
<evidence type="ECO:0000313" key="1">
    <source>
        <dbReference type="EMBL" id="PSB03267.1"/>
    </source>
</evidence>
<organism evidence="1 2">
    <name type="scientific">Merismopedia glauca CCAP 1448/3</name>
    <dbReference type="NCBI Taxonomy" id="1296344"/>
    <lineage>
        <taxon>Bacteria</taxon>
        <taxon>Bacillati</taxon>
        <taxon>Cyanobacteriota</taxon>
        <taxon>Cyanophyceae</taxon>
        <taxon>Synechococcales</taxon>
        <taxon>Merismopediaceae</taxon>
        <taxon>Merismopedia</taxon>
    </lineage>
</organism>
<dbReference type="InterPro" id="IPR031975">
    <property type="entry name" value="Pilin_GH"/>
</dbReference>
<reference evidence="1 2" key="2">
    <citation type="submission" date="2018-03" db="EMBL/GenBank/DDBJ databases">
        <title>The ancient ancestry and fast evolution of plastids.</title>
        <authorList>
            <person name="Moore K.R."/>
            <person name="Magnabosco C."/>
            <person name="Momper L."/>
            <person name="Gold D.A."/>
            <person name="Bosak T."/>
            <person name="Fournier G.P."/>
        </authorList>
    </citation>
    <scope>NUCLEOTIDE SEQUENCE [LARGE SCALE GENOMIC DNA]</scope>
    <source>
        <strain evidence="1 2">CCAP 1448/3</strain>
    </source>
</reference>